<proteinExistence type="predicted"/>
<dbReference type="InterPro" id="IPR017850">
    <property type="entry name" value="Alkaline_phosphatase_core_sf"/>
</dbReference>
<dbReference type="SUPFAM" id="SSF53649">
    <property type="entry name" value="Alkaline phosphatase-like"/>
    <property type="match status" value="1"/>
</dbReference>
<dbReference type="InterPro" id="IPR007312">
    <property type="entry name" value="Phosphoesterase"/>
</dbReference>
<evidence type="ECO:0000256" key="2">
    <source>
        <dbReference type="SAM" id="MobiDB-lite"/>
    </source>
</evidence>
<evidence type="ECO:0000313" key="4">
    <source>
        <dbReference type="Proteomes" id="UP000005801"/>
    </source>
</evidence>
<keyword evidence="1" id="KW-0378">Hydrolase</keyword>
<dbReference type="CDD" id="cd16013">
    <property type="entry name" value="AcpA"/>
    <property type="match status" value="1"/>
</dbReference>
<dbReference type="GO" id="GO:0009395">
    <property type="term" value="P:phospholipid catabolic process"/>
    <property type="evidence" value="ECO:0007669"/>
    <property type="project" value="TreeGrafter"/>
</dbReference>
<organism evidence="3 4">
    <name type="scientific">Plesiocystis pacifica SIR-1</name>
    <dbReference type="NCBI Taxonomy" id="391625"/>
    <lineage>
        <taxon>Bacteria</taxon>
        <taxon>Pseudomonadati</taxon>
        <taxon>Myxococcota</taxon>
        <taxon>Polyangia</taxon>
        <taxon>Nannocystales</taxon>
        <taxon>Nannocystaceae</taxon>
        <taxon>Plesiocystis</taxon>
    </lineage>
</organism>
<dbReference type="PANTHER" id="PTHR31956:SF1">
    <property type="entry name" value="NON-SPECIFIC PHOSPHOLIPASE C1"/>
    <property type="match status" value="1"/>
</dbReference>
<feature type="compositionally biased region" description="Acidic residues" evidence="2">
    <location>
        <begin position="26"/>
        <end position="43"/>
    </location>
</feature>
<feature type="compositionally biased region" description="Low complexity" evidence="2">
    <location>
        <begin position="44"/>
        <end position="56"/>
    </location>
</feature>
<dbReference type="GO" id="GO:0042578">
    <property type="term" value="F:phosphoric ester hydrolase activity"/>
    <property type="evidence" value="ECO:0007669"/>
    <property type="project" value="UniProtKB-ARBA"/>
</dbReference>
<sequence>MGAVLGTAVVACADDGAAEGASQGSETDDEVGESSTDTDDSESGDTGSTEGTGNEDSSTESDTDTDTSTTEGESDTTDTGEGDACVDDTNLSAAEALAEVEHIVVLCMENRSFDHYFGARQLVEGQTDLDGLSGDETNPDGLGNEVGVYHSTNYEPADPPHQWDEVHAQWNGGALDGFVTEQIKIHGEGLKDEVMGYHVREDLPVLWELADHFTLCDQWYCSLLGGTWPNRYYLHCGTSNGRTSNAPALPLPTTIQDVCGDAGISHNNYYGDVAWKWGAFPGFGFGGTDSFDEFFDAIDDGTLEQVVIIDPSFTSNDDHPSHDITLGQALIASVYTALAQSSYWDKCLLIITYDEHGGFYDHVAPPTTPDTEGPDFQQQGFRVPAVVVGPHVRSGCVNHTPFDHASFPATVTRKFGLSEMTERTAGVNDLASCIDPDKLGNPSPPPPPSMPRLRVDVEAVMKQVGVTSSQEELMVATGNWPITPEFTARERARVMRWLERARSLGVVELV</sequence>
<feature type="compositionally biased region" description="Acidic residues" evidence="2">
    <location>
        <begin position="72"/>
        <end position="86"/>
    </location>
</feature>
<evidence type="ECO:0000313" key="3">
    <source>
        <dbReference type="EMBL" id="EDM74125.1"/>
    </source>
</evidence>
<feature type="region of interest" description="Disordered" evidence="2">
    <location>
        <begin position="14"/>
        <end position="86"/>
    </location>
</feature>
<name>A6GJ11_9BACT</name>
<dbReference type="STRING" id="391625.PPSIR1_32714"/>
<keyword evidence="4" id="KW-1185">Reference proteome</keyword>
<accession>A6GJ11</accession>
<reference evidence="3 4" key="1">
    <citation type="submission" date="2007-06" db="EMBL/GenBank/DDBJ databases">
        <authorList>
            <person name="Shimkets L."/>
            <person name="Ferriera S."/>
            <person name="Johnson J."/>
            <person name="Kravitz S."/>
            <person name="Beeson K."/>
            <person name="Sutton G."/>
            <person name="Rogers Y.-H."/>
            <person name="Friedman R."/>
            <person name="Frazier M."/>
            <person name="Venter J.C."/>
        </authorList>
    </citation>
    <scope>NUCLEOTIDE SEQUENCE [LARGE SCALE GENOMIC DNA]</scope>
    <source>
        <strain evidence="3 4">SIR-1</strain>
    </source>
</reference>
<dbReference type="Gene3D" id="3.40.720.10">
    <property type="entry name" value="Alkaline Phosphatase, subunit A"/>
    <property type="match status" value="2"/>
</dbReference>
<dbReference type="Pfam" id="PF04185">
    <property type="entry name" value="Phosphoesterase"/>
    <property type="match status" value="1"/>
</dbReference>
<dbReference type="AlphaFoldDB" id="A6GJ11"/>
<comment type="caution">
    <text evidence="3">The sequence shown here is derived from an EMBL/GenBank/DDBJ whole genome shotgun (WGS) entry which is preliminary data.</text>
</comment>
<gene>
    <name evidence="3" type="ORF">PPSIR1_32714</name>
</gene>
<dbReference type="eggNOG" id="COG3511">
    <property type="taxonomic scope" value="Bacteria"/>
</dbReference>
<dbReference type="PANTHER" id="PTHR31956">
    <property type="entry name" value="NON-SPECIFIC PHOSPHOLIPASE C4-RELATED"/>
    <property type="match status" value="1"/>
</dbReference>
<protein>
    <submittedName>
        <fullName evidence="3">Phospholipase C</fullName>
    </submittedName>
</protein>
<dbReference type="EMBL" id="ABCS01000147">
    <property type="protein sequence ID" value="EDM74125.1"/>
    <property type="molecule type" value="Genomic_DNA"/>
</dbReference>
<dbReference type="Proteomes" id="UP000005801">
    <property type="component" value="Unassembled WGS sequence"/>
</dbReference>
<evidence type="ECO:0000256" key="1">
    <source>
        <dbReference type="ARBA" id="ARBA00022801"/>
    </source>
</evidence>